<comment type="caution">
    <text evidence="1">The sequence shown here is derived from an EMBL/GenBank/DDBJ whole genome shotgun (WGS) entry which is preliminary data.</text>
</comment>
<protein>
    <submittedName>
        <fullName evidence="1">Uncharacterized protein</fullName>
    </submittedName>
</protein>
<reference evidence="1 2" key="1">
    <citation type="journal article" date="2022" name="Plant J.">
        <title>Chromosome-level genome of Camellia lanceoleosa provides a valuable resource for understanding genome evolution and self-incompatibility.</title>
        <authorList>
            <person name="Gong W."/>
            <person name="Xiao S."/>
            <person name="Wang L."/>
            <person name="Liao Z."/>
            <person name="Chang Y."/>
            <person name="Mo W."/>
            <person name="Hu G."/>
            <person name="Li W."/>
            <person name="Zhao G."/>
            <person name="Zhu H."/>
            <person name="Hu X."/>
            <person name="Ji K."/>
            <person name="Xiang X."/>
            <person name="Song Q."/>
            <person name="Yuan D."/>
            <person name="Jin S."/>
            <person name="Zhang L."/>
        </authorList>
    </citation>
    <scope>NUCLEOTIDE SEQUENCE [LARGE SCALE GENOMIC DNA]</scope>
    <source>
        <strain evidence="1">SQ_2022a</strain>
    </source>
</reference>
<name>A0ACC0HLH2_9ERIC</name>
<accession>A0ACC0HLH2</accession>
<keyword evidence="2" id="KW-1185">Reference proteome</keyword>
<organism evidence="1 2">
    <name type="scientific">Camellia lanceoleosa</name>
    <dbReference type="NCBI Taxonomy" id="1840588"/>
    <lineage>
        <taxon>Eukaryota</taxon>
        <taxon>Viridiplantae</taxon>
        <taxon>Streptophyta</taxon>
        <taxon>Embryophyta</taxon>
        <taxon>Tracheophyta</taxon>
        <taxon>Spermatophyta</taxon>
        <taxon>Magnoliopsida</taxon>
        <taxon>eudicotyledons</taxon>
        <taxon>Gunneridae</taxon>
        <taxon>Pentapetalae</taxon>
        <taxon>asterids</taxon>
        <taxon>Ericales</taxon>
        <taxon>Theaceae</taxon>
        <taxon>Camellia</taxon>
    </lineage>
</organism>
<dbReference type="EMBL" id="CM045761">
    <property type="protein sequence ID" value="KAI8013718.1"/>
    <property type="molecule type" value="Genomic_DNA"/>
</dbReference>
<proteinExistence type="predicted"/>
<dbReference type="Proteomes" id="UP001060215">
    <property type="component" value="Chromosome 4"/>
</dbReference>
<evidence type="ECO:0000313" key="2">
    <source>
        <dbReference type="Proteomes" id="UP001060215"/>
    </source>
</evidence>
<gene>
    <name evidence="1" type="ORF">LOK49_LG05G01011</name>
</gene>
<evidence type="ECO:0000313" key="1">
    <source>
        <dbReference type="EMBL" id="KAI8013718.1"/>
    </source>
</evidence>
<sequence>MSIRSFHEQPQEIKAEHYVRDEFKGFVYASNNDLLRSKVASWHDNMHAWMSPEAMEAEKIPAVCREEMVEWDRYVTDVGEKVAEPFSEGLGLAAEKVKDEASRFEIMSNGKYRNVEYRVLANSIKEPRILVVEFFSLHKKDEIHHYRPFLELLTAEKPALYRNLSHKEFHDNFFSKGLDSKSFVEKLMIPHE</sequence>